<dbReference type="EMBL" id="KN834762">
    <property type="protein sequence ID" value="KIK64166.1"/>
    <property type="molecule type" value="Genomic_DNA"/>
</dbReference>
<feature type="transmembrane region" description="Helical" evidence="1">
    <location>
        <begin position="14"/>
        <end position="35"/>
    </location>
</feature>
<sequence length="180" mass="20471">MLAFCHIRGRRFDFYVQTLLALIQLNITVLFILRVTALYGGKGWIKLFFIVLGLGITCNALVHLALADRQPFVDIETLSLWNQIGNIPIFTTSQGIDFTYVWAGNFIFDLCVFSLTVWRTIDMFRNPYYIQGGIGTIIMRDGLMYFGIITLLTLGNLLVFVLGTVISLLEIGSRHWLILL</sequence>
<keyword evidence="3" id="KW-1185">Reference proteome</keyword>
<keyword evidence="1" id="KW-0472">Membrane</keyword>
<dbReference type="AlphaFoldDB" id="A0A0D0C7J6"/>
<feature type="transmembrane region" description="Helical" evidence="1">
    <location>
        <begin position="142"/>
        <end position="169"/>
    </location>
</feature>
<gene>
    <name evidence="2" type="ORF">GYMLUDRAFT_40425</name>
</gene>
<organism evidence="2 3">
    <name type="scientific">Collybiopsis luxurians FD-317 M1</name>
    <dbReference type="NCBI Taxonomy" id="944289"/>
    <lineage>
        <taxon>Eukaryota</taxon>
        <taxon>Fungi</taxon>
        <taxon>Dikarya</taxon>
        <taxon>Basidiomycota</taxon>
        <taxon>Agaricomycotina</taxon>
        <taxon>Agaricomycetes</taxon>
        <taxon>Agaricomycetidae</taxon>
        <taxon>Agaricales</taxon>
        <taxon>Marasmiineae</taxon>
        <taxon>Omphalotaceae</taxon>
        <taxon>Collybiopsis</taxon>
        <taxon>Collybiopsis luxurians</taxon>
    </lineage>
</organism>
<reference evidence="2 3" key="1">
    <citation type="submission" date="2014-04" db="EMBL/GenBank/DDBJ databases">
        <title>Evolutionary Origins and Diversification of the Mycorrhizal Mutualists.</title>
        <authorList>
            <consortium name="DOE Joint Genome Institute"/>
            <consortium name="Mycorrhizal Genomics Consortium"/>
            <person name="Kohler A."/>
            <person name="Kuo A."/>
            <person name="Nagy L.G."/>
            <person name="Floudas D."/>
            <person name="Copeland A."/>
            <person name="Barry K.W."/>
            <person name="Cichocki N."/>
            <person name="Veneault-Fourrey C."/>
            <person name="LaButti K."/>
            <person name="Lindquist E.A."/>
            <person name="Lipzen A."/>
            <person name="Lundell T."/>
            <person name="Morin E."/>
            <person name="Murat C."/>
            <person name="Riley R."/>
            <person name="Ohm R."/>
            <person name="Sun H."/>
            <person name="Tunlid A."/>
            <person name="Henrissat B."/>
            <person name="Grigoriev I.V."/>
            <person name="Hibbett D.S."/>
            <person name="Martin F."/>
        </authorList>
    </citation>
    <scope>NUCLEOTIDE SEQUENCE [LARGE SCALE GENOMIC DNA]</scope>
    <source>
        <strain evidence="2 3">FD-317 M1</strain>
    </source>
</reference>
<evidence type="ECO:0000313" key="3">
    <source>
        <dbReference type="Proteomes" id="UP000053593"/>
    </source>
</evidence>
<dbReference type="HOGENOM" id="CLU_1496368_0_0_1"/>
<proteinExistence type="predicted"/>
<evidence type="ECO:0000313" key="2">
    <source>
        <dbReference type="EMBL" id="KIK64166.1"/>
    </source>
</evidence>
<protein>
    <submittedName>
        <fullName evidence="2">Uncharacterized protein</fullName>
    </submittedName>
</protein>
<evidence type="ECO:0000256" key="1">
    <source>
        <dbReference type="SAM" id="Phobius"/>
    </source>
</evidence>
<accession>A0A0D0C7J6</accession>
<feature type="transmembrane region" description="Helical" evidence="1">
    <location>
        <begin position="100"/>
        <end position="121"/>
    </location>
</feature>
<keyword evidence="1" id="KW-0812">Transmembrane</keyword>
<name>A0A0D0C7J6_9AGAR</name>
<dbReference type="OrthoDB" id="3261349at2759"/>
<feature type="transmembrane region" description="Helical" evidence="1">
    <location>
        <begin position="47"/>
        <end position="66"/>
    </location>
</feature>
<dbReference type="Proteomes" id="UP000053593">
    <property type="component" value="Unassembled WGS sequence"/>
</dbReference>
<keyword evidence="1" id="KW-1133">Transmembrane helix</keyword>